<dbReference type="PANTHER" id="PTHR13779:SF7">
    <property type="entry name" value="ATPASE WRNIP1"/>
    <property type="match status" value="1"/>
</dbReference>
<dbReference type="RefSeq" id="WP_092318931.1">
    <property type="nucleotide sequence ID" value="NZ_FOKY01000005.1"/>
</dbReference>
<protein>
    <recommendedName>
        <fullName evidence="3">Replication-associated recombination protein A</fullName>
    </recommendedName>
</protein>
<keyword evidence="8" id="KW-1185">Reference proteome</keyword>
<dbReference type="GO" id="GO:0008047">
    <property type="term" value="F:enzyme activator activity"/>
    <property type="evidence" value="ECO:0007669"/>
    <property type="project" value="TreeGrafter"/>
</dbReference>
<reference evidence="8" key="1">
    <citation type="submission" date="2016-10" db="EMBL/GenBank/DDBJ databases">
        <authorList>
            <person name="Varghese N."/>
            <person name="Submissions S."/>
        </authorList>
    </citation>
    <scope>NUCLEOTIDE SEQUENCE [LARGE SCALE GENOMIC DNA]</scope>
    <source>
        <strain evidence="8">ATCC 43811</strain>
    </source>
</reference>
<dbReference type="Proteomes" id="UP000240042">
    <property type="component" value="Unassembled WGS sequence"/>
</dbReference>
<dbReference type="Gene3D" id="3.40.50.300">
    <property type="entry name" value="P-loop containing nucleotide triphosphate hydrolases"/>
    <property type="match status" value="1"/>
</dbReference>
<dbReference type="Pfam" id="PF16193">
    <property type="entry name" value="AAA_assoc_2"/>
    <property type="match status" value="1"/>
</dbReference>
<dbReference type="InterPro" id="IPR021886">
    <property type="entry name" value="MgsA_C"/>
</dbReference>
<dbReference type="InterPro" id="IPR051314">
    <property type="entry name" value="AAA_ATPase_RarA/MGS1/WRNIP1"/>
</dbReference>
<dbReference type="SUPFAM" id="SSF48019">
    <property type="entry name" value="post-AAA+ oligomerization domain-like"/>
    <property type="match status" value="1"/>
</dbReference>
<dbReference type="CDD" id="cd18139">
    <property type="entry name" value="HLD_clamp_RarA"/>
    <property type="match status" value="1"/>
</dbReference>
<sequence length="452" mass="50528">MSLFSENPLLTPLALRMAPRNFTEYMGQEALTGKGGIIRSMVEEGTVQSMVFYGPPASGKTGLARIIASNLDAEFVSVNALTLNSDDIRKVLAQAGAVRRTGGRTVLFVDEIHRFTRPKQDAFLSSLETGTIILIGATTENPYFSLQAALRSRLLIFEFFPLSDNDMKKILSRALHEDIILKELNLTIEPDAEEFLIQQSSDPRRMLGILDAVASYKKTDASAVTKKDIETILQKTDTVYGSADAHYDVISAFIKSIRGSDPDAALYYLGVMIESGEDPRFIFRRLLISAVEDVGMAYPEAVSVVHACAESFEYVGYPEGVLHLSHATLFLAGLPKSNTVLSIYKVQSDIRAGKMMKIPEYLRSARCFMKSSISANERKISEIAGTNNQEKHNYLYPHNFPGHFVRQNYTEKNVSYYVPSDQGFEKKIKERLENLWGQCFTSKKPYDPNNFC</sequence>
<dbReference type="GO" id="GO:0003677">
    <property type="term" value="F:DNA binding"/>
    <property type="evidence" value="ECO:0007669"/>
    <property type="project" value="InterPro"/>
</dbReference>
<dbReference type="OrthoDB" id="9778364at2"/>
<dbReference type="Pfam" id="PF00004">
    <property type="entry name" value="AAA"/>
    <property type="match status" value="1"/>
</dbReference>
<organism evidence="7 8">
    <name type="scientific">Brevinema andersonii</name>
    <dbReference type="NCBI Taxonomy" id="34097"/>
    <lineage>
        <taxon>Bacteria</taxon>
        <taxon>Pseudomonadati</taxon>
        <taxon>Spirochaetota</taxon>
        <taxon>Spirochaetia</taxon>
        <taxon>Brevinematales</taxon>
        <taxon>Brevinemataceae</taxon>
        <taxon>Brevinema</taxon>
    </lineage>
</organism>
<evidence type="ECO:0000313" key="8">
    <source>
        <dbReference type="Proteomes" id="UP000240042"/>
    </source>
</evidence>
<evidence type="ECO:0000256" key="2">
    <source>
        <dbReference type="ARBA" id="ARBA00008959"/>
    </source>
</evidence>
<proteinExistence type="inferred from homology"/>
<dbReference type="GO" id="GO:0006261">
    <property type="term" value="P:DNA-templated DNA replication"/>
    <property type="evidence" value="ECO:0007669"/>
    <property type="project" value="TreeGrafter"/>
</dbReference>
<dbReference type="InterPro" id="IPR003959">
    <property type="entry name" value="ATPase_AAA_core"/>
</dbReference>
<dbReference type="FunFam" id="1.20.272.10:FF:000001">
    <property type="entry name" value="Putative AAA family ATPase"/>
    <property type="match status" value="1"/>
</dbReference>
<dbReference type="Pfam" id="PF12002">
    <property type="entry name" value="MgsA_C"/>
    <property type="match status" value="1"/>
</dbReference>
<comment type="function">
    <text evidence="1">DNA-dependent ATPase that plays important roles in cellular responses to stalled DNA replication processes.</text>
</comment>
<feature type="domain" description="AAA+ ATPase" evidence="6">
    <location>
        <begin position="46"/>
        <end position="164"/>
    </location>
</feature>
<dbReference type="SUPFAM" id="SSF52540">
    <property type="entry name" value="P-loop containing nucleoside triphosphate hydrolases"/>
    <property type="match status" value="1"/>
</dbReference>
<keyword evidence="4" id="KW-0547">Nucleotide-binding</keyword>
<dbReference type="InterPro" id="IPR027417">
    <property type="entry name" value="P-loop_NTPase"/>
</dbReference>
<evidence type="ECO:0000313" key="7">
    <source>
        <dbReference type="EMBL" id="SFB79620.1"/>
    </source>
</evidence>
<evidence type="ECO:0000259" key="6">
    <source>
        <dbReference type="SMART" id="SM00382"/>
    </source>
</evidence>
<accession>A0A1I1E3W1</accession>
<dbReference type="PANTHER" id="PTHR13779">
    <property type="entry name" value="WERNER HELICASE-INTERACTING PROTEIN 1 FAMILY MEMBER"/>
    <property type="match status" value="1"/>
</dbReference>
<dbReference type="AlphaFoldDB" id="A0A1I1E3W1"/>
<dbReference type="InterPro" id="IPR032423">
    <property type="entry name" value="AAA_assoc_2"/>
</dbReference>
<dbReference type="GO" id="GO:0016887">
    <property type="term" value="F:ATP hydrolysis activity"/>
    <property type="evidence" value="ECO:0007669"/>
    <property type="project" value="InterPro"/>
</dbReference>
<dbReference type="EMBL" id="FOKY01000005">
    <property type="protein sequence ID" value="SFB79620.1"/>
    <property type="molecule type" value="Genomic_DNA"/>
</dbReference>
<evidence type="ECO:0000256" key="3">
    <source>
        <dbReference type="ARBA" id="ARBA00020776"/>
    </source>
</evidence>
<comment type="similarity">
    <text evidence="2">Belongs to the AAA ATPase family. RarA/MGS1/WRNIP1 subfamily.</text>
</comment>
<name>A0A1I1E3W1_BREAD</name>
<dbReference type="STRING" id="34097.SAMN02745150_00830"/>
<dbReference type="SMART" id="SM00382">
    <property type="entry name" value="AAA"/>
    <property type="match status" value="1"/>
</dbReference>
<dbReference type="InterPro" id="IPR008921">
    <property type="entry name" value="DNA_pol3_clamp-load_cplx_C"/>
</dbReference>
<evidence type="ECO:0000256" key="5">
    <source>
        <dbReference type="ARBA" id="ARBA00022840"/>
    </source>
</evidence>
<evidence type="ECO:0000256" key="1">
    <source>
        <dbReference type="ARBA" id="ARBA00002393"/>
    </source>
</evidence>
<dbReference type="GO" id="GO:0005524">
    <property type="term" value="F:ATP binding"/>
    <property type="evidence" value="ECO:0007669"/>
    <property type="project" value="UniProtKB-KW"/>
</dbReference>
<dbReference type="GO" id="GO:0017116">
    <property type="term" value="F:single-stranded DNA helicase activity"/>
    <property type="evidence" value="ECO:0007669"/>
    <property type="project" value="TreeGrafter"/>
</dbReference>
<dbReference type="Gene3D" id="1.10.3710.10">
    <property type="entry name" value="DNA polymerase III clamp loader subunits, C-terminal domain"/>
    <property type="match status" value="1"/>
</dbReference>
<dbReference type="Gene3D" id="1.20.272.10">
    <property type="match status" value="1"/>
</dbReference>
<dbReference type="InterPro" id="IPR003593">
    <property type="entry name" value="AAA+_ATPase"/>
</dbReference>
<keyword evidence="5" id="KW-0067">ATP-binding</keyword>
<dbReference type="CDD" id="cd00009">
    <property type="entry name" value="AAA"/>
    <property type="match status" value="1"/>
</dbReference>
<evidence type="ECO:0000256" key="4">
    <source>
        <dbReference type="ARBA" id="ARBA00022741"/>
    </source>
</evidence>
<gene>
    <name evidence="7" type="ORF">SAMN02745150_00830</name>
</gene>
<dbReference type="GO" id="GO:0000731">
    <property type="term" value="P:DNA synthesis involved in DNA repair"/>
    <property type="evidence" value="ECO:0007669"/>
    <property type="project" value="TreeGrafter"/>
</dbReference>